<feature type="transmembrane region" description="Helical" evidence="9">
    <location>
        <begin position="344"/>
        <end position="362"/>
    </location>
</feature>
<feature type="transmembrane region" description="Helical" evidence="9">
    <location>
        <begin position="485"/>
        <end position="504"/>
    </location>
</feature>
<feature type="transmembrane region" description="Helical" evidence="9">
    <location>
        <begin position="286"/>
        <end position="312"/>
    </location>
</feature>
<evidence type="ECO:0000256" key="5">
    <source>
        <dbReference type="ARBA" id="ARBA00022692"/>
    </source>
</evidence>
<dbReference type="AlphaFoldDB" id="A0A8J7Q785"/>
<keyword evidence="4" id="KW-1003">Cell membrane</keyword>
<feature type="transmembrane region" description="Helical" evidence="9">
    <location>
        <begin position="454"/>
        <end position="473"/>
    </location>
</feature>
<dbReference type="InterPro" id="IPR038377">
    <property type="entry name" value="Na/Glc_symporter_sf"/>
</dbReference>
<evidence type="ECO:0000256" key="1">
    <source>
        <dbReference type="ARBA" id="ARBA00004141"/>
    </source>
</evidence>
<dbReference type="EMBL" id="JAFREP010000004">
    <property type="protein sequence ID" value="MBO1318049.1"/>
    <property type="molecule type" value="Genomic_DNA"/>
</dbReference>
<keyword evidence="6 9" id="KW-1133">Transmembrane helix</keyword>
<feature type="transmembrane region" description="Helical" evidence="9">
    <location>
        <begin position="397"/>
        <end position="416"/>
    </location>
</feature>
<dbReference type="PROSITE" id="PS50283">
    <property type="entry name" value="NA_SOLUT_SYMP_3"/>
    <property type="match status" value="1"/>
</dbReference>
<dbReference type="Pfam" id="PF00474">
    <property type="entry name" value="SSF"/>
    <property type="match status" value="1"/>
</dbReference>
<evidence type="ECO:0000256" key="6">
    <source>
        <dbReference type="ARBA" id="ARBA00022989"/>
    </source>
</evidence>
<feature type="transmembrane region" description="Helical" evidence="9">
    <location>
        <begin position="250"/>
        <end position="274"/>
    </location>
</feature>
<name>A0A8J7Q785_9BACT</name>
<feature type="transmembrane region" description="Helical" evidence="9">
    <location>
        <begin position="422"/>
        <end position="447"/>
    </location>
</feature>
<feature type="transmembrane region" description="Helical" evidence="9">
    <location>
        <begin position="168"/>
        <end position="187"/>
    </location>
</feature>
<accession>A0A8J7Q785</accession>
<dbReference type="InterPro" id="IPR001734">
    <property type="entry name" value="Na/solute_symporter"/>
</dbReference>
<comment type="subcellular location">
    <subcellularLocation>
        <location evidence="1">Membrane</location>
        <topology evidence="1">Multi-pass membrane protein</topology>
    </subcellularLocation>
</comment>
<keyword evidence="11" id="KW-1185">Reference proteome</keyword>
<keyword evidence="5 9" id="KW-0812">Transmembrane</keyword>
<dbReference type="Gene3D" id="1.20.1730.10">
    <property type="entry name" value="Sodium/glucose cotransporter"/>
    <property type="match status" value="1"/>
</dbReference>
<reference evidence="10" key="1">
    <citation type="submission" date="2021-03" db="EMBL/GenBank/DDBJ databases">
        <authorList>
            <person name="Wang G."/>
        </authorList>
    </citation>
    <scope>NUCLEOTIDE SEQUENCE</scope>
    <source>
        <strain evidence="10">KCTC 12899</strain>
    </source>
</reference>
<protein>
    <submittedName>
        <fullName evidence="10">Sodium:solute symporter family protein</fullName>
    </submittedName>
</protein>
<evidence type="ECO:0000256" key="2">
    <source>
        <dbReference type="ARBA" id="ARBA00006434"/>
    </source>
</evidence>
<feature type="transmembrane region" description="Helical" evidence="9">
    <location>
        <begin position="132"/>
        <end position="156"/>
    </location>
</feature>
<keyword evidence="7 9" id="KW-0472">Membrane</keyword>
<feature type="transmembrane region" description="Helical" evidence="9">
    <location>
        <begin position="52"/>
        <end position="74"/>
    </location>
</feature>
<evidence type="ECO:0000256" key="8">
    <source>
        <dbReference type="RuleBase" id="RU362091"/>
    </source>
</evidence>
<dbReference type="PANTHER" id="PTHR48086">
    <property type="entry name" value="SODIUM/PROLINE SYMPORTER-RELATED"/>
    <property type="match status" value="1"/>
</dbReference>
<comment type="caution">
    <text evidence="10">The sequence shown here is derived from an EMBL/GenBank/DDBJ whole genome shotgun (WGS) entry which is preliminary data.</text>
</comment>
<comment type="similarity">
    <text evidence="2 8">Belongs to the sodium:solute symporter (SSF) (TC 2.A.21) family.</text>
</comment>
<dbReference type="RefSeq" id="WP_207857616.1">
    <property type="nucleotide sequence ID" value="NZ_JAFREP010000004.1"/>
</dbReference>
<feature type="transmembrane region" description="Helical" evidence="9">
    <location>
        <begin position="20"/>
        <end position="40"/>
    </location>
</feature>
<feature type="transmembrane region" description="Helical" evidence="9">
    <location>
        <begin position="86"/>
        <end position="108"/>
    </location>
</feature>
<gene>
    <name evidence="10" type="ORF">J3U88_06205</name>
</gene>
<dbReference type="GO" id="GO:0022857">
    <property type="term" value="F:transmembrane transporter activity"/>
    <property type="evidence" value="ECO:0007669"/>
    <property type="project" value="InterPro"/>
</dbReference>
<dbReference type="GO" id="GO:0046942">
    <property type="term" value="P:carboxylic acid transport"/>
    <property type="evidence" value="ECO:0007669"/>
    <property type="project" value="UniProtKB-ARBA"/>
</dbReference>
<dbReference type="CDD" id="cd10322">
    <property type="entry name" value="SLC5sbd"/>
    <property type="match status" value="1"/>
</dbReference>
<evidence type="ECO:0000256" key="4">
    <source>
        <dbReference type="ARBA" id="ARBA00022475"/>
    </source>
</evidence>
<proteinExistence type="inferred from homology"/>
<evidence type="ECO:0000256" key="9">
    <source>
        <dbReference type="SAM" id="Phobius"/>
    </source>
</evidence>
<evidence type="ECO:0000313" key="11">
    <source>
        <dbReference type="Proteomes" id="UP000664417"/>
    </source>
</evidence>
<evidence type="ECO:0000313" key="10">
    <source>
        <dbReference type="EMBL" id="MBO1318049.1"/>
    </source>
</evidence>
<sequence>MQDSTVAVLGQTNFTPLDWGIVLVYLSISLVIGLFVRKYVVDMTNYIGAGRAIGTCLGIATMTGTEMGLVTVMYSAQKGFTGGFAAFHIALVAGIVTFLVGISGFIVAKLRDTEVLTIPEYYEKRFDRKTRVLGGIMLALGGILNMGLFLKVGSIFIVGVTGLSAQGWALPLVMTTLLILVLVYTTLGGMFSVVVTDYIQFVVLSVGLLVATALAIQFIGWDNLFNTVAAEMGPAGFDPFAAEGNFGLEYVLWMAFTAGLVSCAIWPTAVARALAAKDSQTVRKQYMFSSISFMVRFLVPNFLGIAAFVYIASQAPELKAAFFPAAGGEAVNNLYAMPILLGRMIPAGLLGLISAAMIAAFMSTHDSYLLAWSSVITQDIIAPLRREDMSAAARIKCTRIAIVAIGVYILYWGLAYKGRDDIWDYMAVTGAIYFTGSFAVLVGGLYWKRASSTGAFMALLSGIFAITGLGPVQEMLGWNVSGERIGLMTVLFSMIVMVVGSLLFPDRAESTQALQETNLYRQTAEEV</sequence>
<dbReference type="PANTHER" id="PTHR48086:SF7">
    <property type="entry name" value="SODIUM-SOLUTE SYMPORTER-RELATED"/>
    <property type="match status" value="1"/>
</dbReference>
<keyword evidence="3" id="KW-0813">Transport</keyword>
<dbReference type="GO" id="GO:0005886">
    <property type="term" value="C:plasma membrane"/>
    <property type="evidence" value="ECO:0007669"/>
    <property type="project" value="TreeGrafter"/>
</dbReference>
<evidence type="ECO:0000256" key="3">
    <source>
        <dbReference type="ARBA" id="ARBA00022448"/>
    </source>
</evidence>
<organism evidence="10 11">
    <name type="scientific">Acanthopleuribacter pedis</name>
    <dbReference type="NCBI Taxonomy" id="442870"/>
    <lineage>
        <taxon>Bacteria</taxon>
        <taxon>Pseudomonadati</taxon>
        <taxon>Acidobacteriota</taxon>
        <taxon>Holophagae</taxon>
        <taxon>Acanthopleuribacterales</taxon>
        <taxon>Acanthopleuribacteraceae</taxon>
        <taxon>Acanthopleuribacter</taxon>
    </lineage>
</organism>
<feature type="transmembrane region" description="Helical" evidence="9">
    <location>
        <begin position="199"/>
        <end position="219"/>
    </location>
</feature>
<dbReference type="Proteomes" id="UP000664417">
    <property type="component" value="Unassembled WGS sequence"/>
</dbReference>
<dbReference type="InterPro" id="IPR050277">
    <property type="entry name" value="Sodium:Solute_Symporter"/>
</dbReference>
<dbReference type="PROSITE" id="PS00456">
    <property type="entry name" value="NA_SOLUT_SYMP_1"/>
    <property type="match status" value="1"/>
</dbReference>
<dbReference type="InterPro" id="IPR018212">
    <property type="entry name" value="Na/solute_symporter_CS"/>
</dbReference>
<evidence type="ECO:0000256" key="7">
    <source>
        <dbReference type="ARBA" id="ARBA00023136"/>
    </source>
</evidence>